<reference evidence="12" key="1">
    <citation type="submission" date="2019-07" db="EMBL/GenBank/DDBJ databases">
        <title>Chitinimonas sp. nov., isolated from Ny-Alesund, arctica soil.</title>
        <authorList>
            <person name="Xu Q."/>
            <person name="Peng F."/>
        </authorList>
    </citation>
    <scope>NUCLEOTIDE SEQUENCE [LARGE SCALE GENOMIC DNA]</scope>
    <source>
        <strain evidence="12">R3-44</strain>
    </source>
</reference>
<dbReference type="InterPro" id="IPR003439">
    <property type="entry name" value="ABC_transporter-like_ATP-bd"/>
</dbReference>
<dbReference type="SUPFAM" id="SSF52540">
    <property type="entry name" value="P-loop containing nucleoside triphosphate hydrolases"/>
    <property type="match status" value="1"/>
</dbReference>
<dbReference type="NCBIfam" id="TIGR02204">
    <property type="entry name" value="MsbA_rel"/>
    <property type="match status" value="1"/>
</dbReference>
<dbReference type="EMBL" id="CP041730">
    <property type="protein sequence ID" value="QDQ28401.1"/>
    <property type="molecule type" value="Genomic_DNA"/>
</dbReference>
<dbReference type="Pfam" id="PF00664">
    <property type="entry name" value="ABC_membrane"/>
    <property type="match status" value="1"/>
</dbReference>
<dbReference type="InterPro" id="IPR003593">
    <property type="entry name" value="AAA+_ATPase"/>
</dbReference>
<dbReference type="GO" id="GO:0015421">
    <property type="term" value="F:ABC-type oligopeptide transporter activity"/>
    <property type="evidence" value="ECO:0007669"/>
    <property type="project" value="TreeGrafter"/>
</dbReference>
<dbReference type="Proteomes" id="UP000317550">
    <property type="component" value="Chromosome"/>
</dbReference>
<evidence type="ECO:0000313" key="11">
    <source>
        <dbReference type="EMBL" id="QDQ28401.1"/>
    </source>
</evidence>
<dbReference type="PANTHER" id="PTHR43394:SF1">
    <property type="entry name" value="ATP-BINDING CASSETTE SUB-FAMILY B MEMBER 10, MITOCHONDRIAL"/>
    <property type="match status" value="1"/>
</dbReference>
<evidence type="ECO:0000256" key="3">
    <source>
        <dbReference type="ARBA" id="ARBA00022692"/>
    </source>
</evidence>
<dbReference type="SUPFAM" id="SSF90123">
    <property type="entry name" value="ABC transporter transmembrane region"/>
    <property type="match status" value="1"/>
</dbReference>
<dbReference type="PROSITE" id="PS50929">
    <property type="entry name" value="ABC_TM1F"/>
    <property type="match status" value="1"/>
</dbReference>
<evidence type="ECO:0000256" key="8">
    <source>
        <dbReference type="SAM" id="Phobius"/>
    </source>
</evidence>
<dbReference type="Gene3D" id="1.20.1560.10">
    <property type="entry name" value="ABC transporter type 1, transmembrane domain"/>
    <property type="match status" value="1"/>
</dbReference>
<dbReference type="GO" id="GO:0005524">
    <property type="term" value="F:ATP binding"/>
    <property type="evidence" value="ECO:0007669"/>
    <property type="project" value="UniProtKB-KW"/>
</dbReference>
<dbReference type="Gene3D" id="3.40.50.300">
    <property type="entry name" value="P-loop containing nucleotide triphosphate hydrolases"/>
    <property type="match status" value="1"/>
</dbReference>
<dbReference type="InterPro" id="IPR036640">
    <property type="entry name" value="ABC1_TM_sf"/>
</dbReference>
<dbReference type="PANTHER" id="PTHR43394">
    <property type="entry name" value="ATP-DEPENDENT PERMEASE MDL1, MITOCHONDRIAL"/>
    <property type="match status" value="1"/>
</dbReference>
<evidence type="ECO:0000259" key="10">
    <source>
        <dbReference type="PROSITE" id="PS50929"/>
    </source>
</evidence>
<dbReference type="AlphaFoldDB" id="A0A516SJR4"/>
<dbReference type="InterPro" id="IPR027417">
    <property type="entry name" value="P-loop_NTPase"/>
</dbReference>
<dbReference type="CDD" id="cd18575">
    <property type="entry name" value="ABC_6TM_bac_exporter_ABCB8_10_like"/>
    <property type="match status" value="1"/>
</dbReference>
<accession>A0A516SJR4</accession>
<feature type="transmembrane region" description="Helical" evidence="8">
    <location>
        <begin position="273"/>
        <end position="293"/>
    </location>
</feature>
<sequence>MTAGWPVLRRLLAPYRSRMIVAAIALLVAAACMLLVGQGLRAVIDRGFVASDAALLDQALLALFGLIGLMAVATYARFYTVSWLGERVSADLRSLVFKHLLTLPPSFFESGRTGEVISRLTNDTSQIETVIGSSASMAIRNLLLLVGGLAMLAVTSLKLTLLVLVCVPLVVVPILLFGRRVRKLSRASQDRVADIGAQIDETVHEIRTVQAYSHEAADQAAFDARVEATFATGKRRIRQRALLIVAVMLLVFGAVAAILWVGGHDVLAGRISAGQLSAFVFYAAMVAGAVATLSEVIGDVQRAAGALERLLELLATRPDVAEPTEPRPLPEPPRGEVCFRQVEFHYPSRPQQAALSAFDLTVAPGEKLALVGPSGAGKSTVFQLLLRFYDPRQGSIAIDGIDLREARIADLRGRIALVSQDAVVFAMNVLDNVRYGRPDASEAQVKAACRAAFASEFIEQLPEGYATDLGERGVKLSGGQRQRIAIARAILADRPILLLDEATSALDSHSERMVQQALETLMQGRTTLIIAHRLSTVQHADRIAVIDGGRIVGLGSHAELLRDSPLYQGLASLQLQA</sequence>
<feature type="transmembrane region" description="Helical" evidence="8">
    <location>
        <begin position="60"/>
        <end position="79"/>
    </location>
</feature>
<feature type="transmembrane region" description="Helical" evidence="8">
    <location>
        <begin position="20"/>
        <end position="40"/>
    </location>
</feature>
<dbReference type="InterPro" id="IPR017871">
    <property type="entry name" value="ABC_transporter-like_CS"/>
</dbReference>
<evidence type="ECO:0000256" key="1">
    <source>
        <dbReference type="ARBA" id="ARBA00004651"/>
    </source>
</evidence>
<dbReference type="SMART" id="SM00382">
    <property type="entry name" value="AAA"/>
    <property type="match status" value="1"/>
</dbReference>
<evidence type="ECO:0000313" key="12">
    <source>
        <dbReference type="Proteomes" id="UP000317550"/>
    </source>
</evidence>
<feature type="domain" description="ABC transporter" evidence="9">
    <location>
        <begin position="337"/>
        <end position="573"/>
    </location>
</feature>
<dbReference type="Pfam" id="PF00005">
    <property type="entry name" value="ABC_tran"/>
    <property type="match status" value="1"/>
</dbReference>
<name>A0A516SJR4_9NEIS</name>
<dbReference type="PROSITE" id="PS00211">
    <property type="entry name" value="ABC_TRANSPORTER_1"/>
    <property type="match status" value="1"/>
</dbReference>
<evidence type="ECO:0000259" key="9">
    <source>
        <dbReference type="PROSITE" id="PS50893"/>
    </source>
</evidence>
<keyword evidence="4" id="KW-0547">Nucleotide-binding</keyword>
<keyword evidence="5 11" id="KW-0067">ATP-binding</keyword>
<feature type="transmembrane region" description="Helical" evidence="8">
    <location>
        <begin position="241"/>
        <end position="261"/>
    </location>
</feature>
<protein>
    <submittedName>
        <fullName evidence="11">ATP-binding cassette domain-containing protein</fullName>
    </submittedName>
</protein>
<organism evidence="11 12">
    <name type="scientific">Chitinimonas arctica</name>
    <dbReference type="NCBI Taxonomy" id="2594795"/>
    <lineage>
        <taxon>Bacteria</taxon>
        <taxon>Pseudomonadati</taxon>
        <taxon>Pseudomonadota</taxon>
        <taxon>Betaproteobacteria</taxon>
        <taxon>Neisseriales</taxon>
        <taxon>Chitinibacteraceae</taxon>
        <taxon>Chitinimonas</taxon>
    </lineage>
</organism>
<keyword evidence="3 8" id="KW-0812">Transmembrane</keyword>
<dbReference type="GO" id="GO:0016887">
    <property type="term" value="F:ATP hydrolysis activity"/>
    <property type="evidence" value="ECO:0007669"/>
    <property type="project" value="InterPro"/>
</dbReference>
<comment type="subcellular location">
    <subcellularLocation>
        <location evidence="1">Cell membrane</location>
        <topology evidence="1">Multi-pass membrane protein</topology>
    </subcellularLocation>
</comment>
<gene>
    <name evidence="11" type="ORF">FNU76_19710</name>
</gene>
<dbReference type="InterPro" id="IPR039421">
    <property type="entry name" value="Type_1_exporter"/>
</dbReference>
<keyword evidence="7 8" id="KW-0472">Membrane</keyword>
<dbReference type="GO" id="GO:0090374">
    <property type="term" value="P:oligopeptide export from mitochondrion"/>
    <property type="evidence" value="ECO:0007669"/>
    <property type="project" value="TreeGrafter"/>
</dbReference>
<feature type="domain" description="ABC transmembrane type-1" evidence="10">
    <location>
        <begin position="20"/>
        <end position="302"/>
    </location>
</feature>
<dbReference type="FunFam" id="3.40.50.300:FF:000218">
    <property type="entry name" value="Multidrug ABC transporter ATP-binding protein"/>
    <property type="match status" value="1"/>
</dbReference>
<proteinExistence type="predicted"/>
<feature type="transmembrane region" description="Helical" evidence="8">
    <location>
        <begin position="161"/>
        <end position="178"/>
    </location>
</feature>
<feature type="transmembrane region" description="Helical" evidence="8">
    <location>
        <begin position="138"/>
        <end position="155"/>
    </location>
</feature>
<evidence type="ECO:0000256" key="7">
    <source>
        <dbReference type="ARBA" id="ARBA00023136"/>
    </source>
</evidence>
<dbReference type="GO" id="GO:0005886">
    <property type="term" value="C:plasma membrane"/>
    <property type="evidence" value="ECO:0007669"/>
    <property type="project" value="UniProtKB-SubCell"/>
</dbReference>
<dbReference type="KEGG" id="cari:FNU76_19710"/>
<dbReference type="InterPro" id="IPR011527">
    <property type="entry name" value="ABC1_TM_dom"/>
</dbReference>
<evidence type="ECO:0000256" key="5">
    <source>
        <dbReference type="ARBA" id="ARBA00022840"/>
    </source>
</evidence>
<dbReference type="RefSeq" id="WP_144279784.1">
    <property type="nucleotide sequence ID" value="NZ_CP041730.1"/>
</dbReference>
<dbReference type="PROSITE" id="PS50893">
    <property type="entry name" value="ABC_TRANSPORTER_2"/>
    <property type="match status" value="1"/>
</dbReference>
<dbReference type="OrthoDB" id="9806127at2"/>
<keyword evidence="2" id="KW-1003">Cell membrane</keyword>
<keyword evidence="12" id="KW-1185">Reference proteome</keyword>
<evidence type="ECO:0000256" key="2">
    <source>
        <dbReference type="ARBA" id="ARBA00022475"/>
    </source>
</evidence>
<dbReference type="InterPro" id="IPR011918">
    <property type="entry name" value="ABC_MsbA_ATP-bd"/>
</dbReference>
<evidence type="ECO:0000256" key="4">
    <source>
        <dbReference type="ARBA" id="ARBA00022741"/>
    </source>
</evidence>
<evidence type="ECO:0000256" key="6">
    <source>
        <dbReference type="ARBA" id="ARBA00022989"/>
    </source>
</evidence>
<keyword evidence="6 8" id="KW-1133">Transmembrane helix</keyword>